<organism evidence="1 2">
    <name type="scientific">Trichonephila clavipes</name>
    <name type="common">Golden silk orbweaver</name>
    <name type="synonym">Nephila clavipes</name>
    <dbReference type="NCBI Taxonomy" id="2585209"/>
    <lineage>
        <taxon>Eukaryota</taxon>
        <taxon>Metazoa</taxon>
        <taxon>Ecdysozoa</taxon>
        <taxon>Arthropoda</taxon>
        <taxon>Chelicerata</taxon>
        <taxon>Arachnida</taxon>
        <taxon>Araneae</taxon>
        <taxon>Araneomorphae</taxon>
        <taxon>Entelegynae</taxon>
        <taxon>Araneoidea</taxon>
        <taxon>Nephilidae</taxon>
        <taxon>Trichonephila</taxon>
    </lineage>
</organism>
<sequence>MATELKNSNDIEIVEIRRFIKKNSRQEASPVLITILGINTPECVKLWFFNHRTQLFIDKPRQCNNCYSFTHSSRFCSSDVRCINCGGSHSGQCTNPSNCANCKGDHPANSPNIVPLL</sequence>
<accession>A0A8X6SG20</accession>
<dbReference type="Proteomes" id="UP000887159">
    <property type="component" value="Unassembled WGS sequence"/>
</dbReference>
<comment type="caution">
    <text evidence="1">The sequence shown here is derived from an EMBL/GenBank/DDBJ whole genome shotgun (WGS) entry which is preliminary data.</text>
</comment>
<proteinExistence type="predicted"/>
<reference evidence="1" key="1">
    <citation type="submission" date="2020-08" db="EMBL/GenBank/DDBJ databases">
        <title>Multicomponent nature underlies the extraordinary mechanical properties of spider dragline silk.</title>
        <authorList>
            <person name="Kono N."/>
            <person name="Nakamura H."/>
            <person name="Mori M."/>
            <person name="Yoshida Y."/>
            <person name="Ohtoshi R."/>
            <person name="Malay A.D."/>
            <person name="Moran D.A.P."/>
            <person name="Tomita M."/>
            <person name="Numata K."/>
            <person name="Arakawa K."/>
        </authorList>
    </citation>
    <scope>NUCLEOTIDE SEQUENCE</scope>
</reference>
<evidence type="ECO:0000313" key="2">
    <source>
        <dbReference type="Proteomes" id="UP000887159"/>
    </source>
</evidence>
<evidence type="ECO:0000313" key="1">
    <source>
        <dbReference type="EMBL" id="GFY13004.1"/>
    </source>
</evidence>
<dbReference type="AlphaFoldDB" id="A0A8X6SG20"/>
<keyword evidence="2" id="KW-1185">Reference proteome</keyword>
<protein>
    <submittedName>
        <fullName evidence="1">Uncharacterized protein</fullName>
    </submittedName>
</protein>
<name>A0A8X6SG20_TRICX</name>
<gene>
    <name evidence="1" type="primary">AVEN_200752_1</name>
    <name evidence="1" type="ORF">TNCV_665701</name>
</gene>
<dbReference type="EMBL" id="BMAU01021319">
    <property type="protein sequence ID" value="GFY13004.1"/>
    <property type="molecule type" value="Genomic_DNA"/>
</dbReference>